<dbReference type="Pfam" id="PF07335">
    <property type="entry name" value="Glyco_hydro_75"/>
    <property type="match status" value="1"/>
</dbReference>
<evidence type="ECO:0000256" key="4">
    <source>
        <dbReference type="ARBA" id="ARBA00022525"/>
    </source>
</evidence>
<dbReference type="OrthoDB" id="4756206at2759"/>
<evidence type="ECO:0000256" key="7">
    <source>
        <dbReference type="ARBA" id="ARBA00023277"/>
    </source>
</evidence>
<evidence type="ECO:0000313" key="12">
    <source>
        <dbReference type="Proteomes" id="UP001055219"/>
    </source>
</evidence>
<dbReference type="GO" id="GO:0005576">
    <property type="term" value="C:extracellular region"/>
    <property type="evidence" value="ECO:0007669"/>
    <property type="project" value="UniProtKB-SubCell"/>
</dbReference>
<dbReference type="Proteomes" id="UP001055219">
    <property type="component" value="Unassembled WGS sequence"/>
</dbReference>
<proteinExistence type="inferred from homology"/>
<dbReference type="GeneID" id="75833737"/>
<comment type="function">
    <text evidence="10">Chitosanase catalyzing the endo-type cleavage of chitosan, the deacylated form of chitin. Chitosanase may be crucial in the degradation of the deacetylated portion of chitin in the fungal cell wall.</text>
</comment>
<evidence type="ECO:0000256" key="5">
    <source>
        <dbReference type="ARBA" id="ARBA00022729"/>
    </source>
</evidence>
<dbReference type="AlphaFoldDB" id="A0A9Q0BCJ7"/>
<dbReference type="EMBL" id="JAGIXG020000033">
    <property type="protein sequence ID" value="KAI6780412.1"/>
    <property type="molecule type" value="Genomic_DNA"/>
</dbReference>
<dbReference type="GO" id="GO:0016977">
    <property type="term" value="F:chitosanase activity"/>
    <property type="evidence" value="ECO:0007669"/>
    <property type="project" value="UniProtKB-EC"/>
</dbReference>
<dbReference type="InterPro" id="IPR009939">
    <property type="entry name" value="Chitosanase_fungal"/>
</dbReference>
<reference evidence="11" key="2">
    <citation type="submission" date="2022-07" db="EMBL/GenBank/DDBJ databases">
        <authorList>
            <person name="Goncalves M.F.M."/>
            <person name="Hilario S."/>
            <person name="Van De Peer Y."/>
            <person name="Esteves A.C."/>
            <person name="Alves A."/>
        </authorList>
    </citation>
    <scope>NUCLEOTIDE SEQUENCE</scope>
    <source>
        <strain evidence="11">MUM 19.33</strain>
    </source>
</reference>
<comment type="subcellular location">
    <subcellularLocation>
        <location evidence="2 10">Secreted</location>
    </subcellularLocation>
</comment>
<protein>
    <recommendedName>
        <fullName evidence="10">Endo-chitosanase</fullName>
        <ecNumber evidence="10">3.2.1.132</ecNumber>
    </recommendedName>
</protein>
<keyword evidence="4" id="KW-0964">Secreted</keyword>
<evidence type="ECO:0000256" key="3">
    <source>
        <dbReference type="ARBA" id="ARBA00007799"/>
    </source>
</evidence>
<keyword evidence="7" id="KW-0119">Carbohydrate metabolism</keyword>
<keyword evidence="8 10" id="KW-0326">Glycosidase</keyword>
<evidence type="ECO:0000313" key="11">
    <source>
        <dbReference type="EMBL" id="KAI6780412.1"/>
    </source>
</evidence>
<keyword evidence="9 10" id="KW-0624">Polysaccharide degradation</keyword>
<sequence>MNELRSKSDCDGNLSYGFHNSQFEPGDMSYCGDNLDSHGIIYLLGPHGKLSNLDINCDGQPYHALSDCCRSHAANRTFLPSTSIRHLIEDYDVGIPDLNSHIHSFIVFGDRGPLGWDTSDPHEYGTERASLMMIPEGVRLGDELESGDGVLWRGDERGR</sequence>
<gene>
    <name evidence="11" type="ORF">J7T54_007261</name>
</gene>
<evidence type="ECO:0000256" key="2">
    <source>
        <dbReference type="ARBA" id="ARBA00004613"/>
    </source>
</evidence>
<comment type="similarity">
    <text evidence="3 10">Belongs to the glycosyl hydrolase 75 family.</text>
</comment>
<evidence type="ECO:0000256" key="10">
    <source>
        <dbReference type="RuleBase" id="RU361208"/>
    </source>
</evidence>
<comment type="catalytic activity">
    <reaction evidence="1 10">
        <text>Endohydrolysis of beta-(1-&gt;4)-linkages between D-glucosamine residues in a partly acetylated chitosan.</text>
        <dbReference type="EC" id="3.2.1.132"/>
    </reaction>
</comment>
<keyword evidence="5" id="KW-0732">Signal</keyword>
<evidence type="ECO:0000256" key="6">
    <source>
        <dbReference type="ARBA" id="ARBA00022801"/>
    </source>
</evidence>
<name>A0A9Q0BCJ7_9HYPO</name>
<reference evidence="11" key="1">
    <citation type="journal article" date="2021" name="J Fungi (Basel)">
        <title>Genomic and Metabolomic Analyses of the Marine Fungus Emericellopsis cladophorae: Insights into Saltwater Adaptability Mechanisms and Its Biosynthetic Potential.</title>
        <authorList>
            <person name="Goncalves M.F.M."/>
            <person name="Hilario S."/>
            <person name="Van de Peer Y."/>
            <person name="Esteves A.C."/>
            <person name="Alves A."/>
        </authorList>
    </citation>
    <scope>NUCLEOTIDE SEQUENCE</scope>
    <source>
        <strain evidence="11">MUM 19.33</strain>
    </source>
</reference>
<dbReference type="GO" id="GO:0000272">
    <property type="term" value="P:polysaccharide catabolic process"/>
    <property type="evidence" value="ECO:0007669"/>
    <property type="project" value="UniProtKB-KW"/>
</dbReference>
<dbReference type="RefSeq" id="XP_051361268.1">
    <property type="nucleotide sequence ID" value="XM_051507547.1"/>
</dbReference>
<evidence type="ECO:0000256" key="8">
    <source>
        <dbReference type="ARBA" id="ARBA00023295"/>
    </source>
</evidence>
<comment type="caution">
    <text evidence="11">The sequence shown here is derived from an EMBL/GenBank/DDBJ whole genome shotgun (WGS) entry which is preliminary data.</text>
</comment>
<evidence type="ECO:0000256" key="1">
    <source>
        <dbReference type="ARBA" id="ARBA00000405"/>
    </source>
</evidence>
<accession>A0A9Q0BCJ7</accession>
<organism evidence="11 12">
    <name type="scientific">Emericellopsis cladophorae</name>
    <dbReference type="NCBI Taxonomy" id="2686198"/>
    <lineage>
        <taxon>Eukaryota</taxon>
        <taxon>Fungi</taxon>
        <taxon>Dikarya</taxon>
        <taxon>Ascomycota</taxon>
        <taxon>Pezizomycotina</taxon>
        <taxon>Sordariomycetes</taxon>
        <taxon>Hypocreomycetidae</taxon>
        <taxon>Hypocreales</taxon>
        <taxon>Bionectriaceae</taxon>
        <taxon>Emericellopsis</taxon>
    </lineage>
</organism>
<evidence type="ECO:0000256" key="9">
    <source>
        <dbReference type="ARBA" id="ARBA00023326"/>
    </source>
</evidence>
<dbReference type="EC" id="3.2.1.132" evidence="10"/>
<keyword evidence="6 10" id="KW-0378">Hydrolase</keyword>
<keyword evidence="12" id="KW-1185">Reference proteome</keyword>